<keyword evidence="4" id="KW-1185">Reference proteome</keyword>
<evidence type="ECO:0000313" key="4">
    <source>
        <dbReference type="Proteomes" id="UP000075238"/>
    </source>
</evidence>
<dbReference type="Pfam" id="PF04909">
    <property type="entry name" value="Amidohydro_2"/>
    <property type="match status" value="1"/>
</dbReference>
<dbReference type="STRING" id="1796606.A2G96_22065"/>
<evidence type="ECO:0000313" key="3">
    <source>
        <dbReference type="EMBL" id="AMR80534.1"/>
    </source>
</evidence>
<dbReference type="EMBL" id="CP014845">
    <property type="protein sequence ID" value="AMR80534.1"/>
    <property type="molecule type" value="Genomic_DNA"/>
</dbReference>
<evidence type="ECO:0000256" key="1">
    <source>
        <dbReference type="ARBA" id="ARBA00038310"/>
    </source>
</evidence>
<dbReference type="Proteomes" id="UP000075238">
    <property type="component" value="Chromosome 2"/>
</dbReference>
<dbReference type="PANTHER" id="PTHR43569:SF1">
    <property type="entry name" value="BLL3371 PROTEIN"/>
    <property type="match status" value="1"/>
</dbReference>
<reference evidence="3 4" key="1">
    <citation type="submission" date="2016-03" db="EMBL/GenBank/DDBJ databases">
        <title>Complete genome sequence of a novel chlorpyrifos degrading bacterium, Cupriavidus nantongensis sp. X1.</title>
        <authorList>
            <person name="Fang L."/>
        </authorList>
    </citation>
    <scope>NUCLEOTIDE SEQUENCE [LARGE SCALE GENOMIC DNA]</scope>
    <source>
        <strain evidence="3 4">X1</strain>
    </source>
</reference>
<dbReference type="Gene3D" id="3.20.20.140">
    <property type="entry name" value="Metal-dependent hydrolases"/>
    <property type="match status" value="1"/>
</dbReference>
<keyword evidence="3" id="KW-0378">Hydrolase</keyword>
<dbReference type="PANTHER" id="PTHR43569">
    <property type="entry name" value="AMIDOHYDROLASE"/>
    <property type="match status" value="1"/>
</dbReference>
<feature type="domain" description="Amidohydrolase-related" evidence="2">
    <location>
        <begin position="50"/>
        <end position="358"/>
    </location>
</feature>
<name>A0A142JR22_9BURK</name>
<dbReference type="GO" id="GO:0016787">
    <property type="term" value="F:hydrolase activity"/>
    <property type="evidence" value="ECO:0007669"/>
    <property type="project" value="UniProtKB-KW"/>
</dbReference>
<dbReference type="SUPFAM" id="SSF51556">
    <property type="entry name" value="Metallo-dependent hydrolases"/>
    <property type="match status" value="1"/>
</dbReference>
<sequence length="370" mass="40910">MNRTNWWCRPKVGLGSIDHEMNAQTNYLPVREQWLAKGAEPPIDPGLPIIDAHHHFYERPGWTYLADDYLADVRESGHNLEASVYMQALTRYFTDGPEHRKPVGETVYVAKATRKDERLAPQLCKGIVGYVDLRQGAAVREILEAHVAAGEGRFRGVRHLTTWDADTSLVNPLSAAPRGLLLDARYRAGVSQLAPMGLSYDAWLFFHQLPELADLARANPDTTIVVNHCGGVLGIGAYADPGRAVFNQWSTSMRALAQLPNVFVKLGGLGMRINGFGFDKGERPPSSLQLAQAWKPWIHSCIEMFGADRCMFESNFPVDKGSYPFGNGWNAFKRMTEDASAEEREALFRGTATSVYRLGGSDAASAATAR</sequence>
<dbReference type="InterPro" id="IPR052350">
    <property type="entry name" value="Metallo-dep_Lactonases"/>
</dbReference>
<proteinExistence type="inferred from homology"/>
<organism evidence="3 4">
    <name type="scientific">Cupriavidus nantongensis</name>
    <dbReference type="NCBI Taxonomy" id="1796606"/>
    <lineage>
        <taxon>Bacteria</taxon>
        <taxon>Pseudomonadati</taxon>
        <taxon>Pseudomonadota</taxon>
        <taxon>Betaproteobacteria</taxon>
        <taxon>Burkholderiales</taxon>
        <taxon>Burkholderiaceae</taxon>
        <taxon>Cupriavidus</taxon>
    </lineage>
</organism>
<dbReference type="InterPro" id="IPR006680">
    <property type="entry name" value="Amidohydro-rel"/>
</dbReference>
<protein>
    <submittedName>
        <fullName evidence="3">Amidohydrolase</fullName>
    </submittedName>
</protein>
<evidence type="ECO:0000259" key="2">
    <source>
        <dbReference type="Pfam" id="PF04909"/>
    </source>
</evidence>
<gene>
    <name evidence="3" type="ORF">A2G96_22065</name>
</gene>
<accession>A0A142JR22</accession>
<dbReference type="KEGG" id="cnan:A2G96_22065"/>
<dbReference type="InterPro" id="IPR032466">
    <property type="entry name" value="Metal_Hydrolase"/>
</dbReference>
<dbReference type="AlphaFoldDB" id="A0A142JR22"/>
<comment type="similarity">
    <text evidence="1">Belongs to the metallo-dependent hydrolases superfamily.</text>
</comment>